<organism evidence="1 2">
    <name type="scientific">Mucilaginibacter lappiensis</name>
    <dbReference type="NCBI Taxonomy" id="354630"/>
    <lineage>
        <taxon>Bacteria</taxon>
        <taxon>Pseudomonadati</taxon>
        <taxon>Bacteroidota</taxon>
        <taxon>Sphingobacteriia</taxon>
        <taxon>Sphingobacteriales</taxon>
        <taxon>Sphingobacteriaceae</taxon>
        <taxon>Mucilaginibacter</taxon>
    </lineage>
</organism>
<evidence type="ECO:0008006" key="3">
    <source>
        <dbReference type="Google" id="ProtNLM"/>
    </source>
</evidence>
<dbReference type="RefSeq" id="WP_183587233.1">
    <property type="nucleotide sequence ID" value="NZ_JACHCA010000005.1"/>
</dbReference>
<reference evidence="1 2" key="1">
    <citation type="submission" date="2020-08" db="EMBL/GenBank/DDBJ databases">
        <title>Genomic Encyclopedia of Type Strains, Phase IV (KMG-V): Genome sequencing to study the core and pangenomes of soil and plant-associated prokaryotes.</title>
        <authorList>
            <person name="Whitman W."/>
        </authorList>
    </citation>
    <scope>NUCLEOTIDE SEQUENCE [LARGE SCALE GENOMIC DNA]</scope>
    <source>
        <strain evidence="1 2">MP601</strain>
    </source>
</reference>
<dbReference type="EMBL" id="JACHCA010000005">
    <property type="protein sequence ID" value="MBB6127913.1"/>
    <property type="molecule type" value="Genomic_DNA"/>
</dbReference>
<dbReference type="Proteomes" id="UP000548326">
    <property type="component" value="Unassembled WGS sequence"/>
</dbReference>
<sequence>MKIHISSMLKWTACLVLTIASCKQEYLEGVKSNPAVKVYLPQAEKPNGLVDALVDGKLLVDSVAGTANFSVLVYRGGESNFDALTVDVGIDNTAIAGLITSGALPANTVILDPADYTLPSKDSVTLNNNIMKGAIIPKIKIASMTKYGGKTAALGIKIANSSKQAINTDMNKVIIYFNVDQLLDAVTPKTNMVDKTKWTVLKIASNDNVTFKVNDDGSILASGGSGGHQGVYQPFEVRANKQYKIDFNVQGQGATNTWFEVYLSTLQPTQNKDYSDGGIRMALNTWTGCGNTPFNGLLSAVKCAGSGNAVSFPNAGTVWLVIKSGGDNLGTGGIKLTNIDFRRVN</sequence>
<comment type="caution">
    <text evidence="1">The sequence shown here is derived from an EMBL/GenBank/DDBJ whole genome shotgun (WGS) entry which is preliminary data.</text>
</comment>
<accession>A0A841J9Y7</accession>
<dbReference type="AlphaFoldDB" id="A0A841J9Y7"/>
<evidence type="ECO:0000313" key="2">
    <source>
        <dbReference type="Proteomes" id="UP000548326"/>
    </source>
</evidence>
<gene>
    <name evidence="1" type="ORF">HDF22_002026</name>
</gene>
<proteinExistence type="predicted"/>
<evidence type="ECO:0000313" key="1">
    <source>
        <dbReference type="EMBL" id="MBB6127913.1"/>
    </source>
</evidence>
<dbReference type="PROSITE" id="PS51257">
    <property type="entry name" value="PROKAR_LIPOPROTEIN"/>
    <property type="match status" value="1"/>
</dbReference>
<protein>
    <recommendedName>
        <fullName evidence="3">DUF1735 domain-containing protein</fullName>
    </recommendedName>
</protein>
<name>A0A841J9Y7_9SPHI</name>